<dbReference type="InterPro" id="IPR010985">
    <property type="entry name" value="Ribbon_hlx_hlx"/>
</dbReference>
<evidence type="ECO:0000259" key="1">
    <source>
        <dbReference type="Pfam" id="PF01402"/>
    </source>
</evidence>
<reference evidence="2" key="1">
    <citation type="journal article" date="2010" name="ISME J.">
        <title>Metagenome of the Mediterranean deep chlorophyll maximum studied by direct and fosmid library 454 pyrosequencing.</title>
        <authorList>
            <person name="Ghai R."/>
            <person name="Martin-Cuadrado A.B."/>
            <person name="Molto A.G."/>
            <person name="Heredia I.G."/>
            <person name="Cabrera R."/>
            <person name="Martin J."/>
            <person name="Verdu M."/>
            <person name="Deschamps P."/>
            <person name="Moreira D."/>
            <person name="Lopez-Garcia P."/>
            <person name="Mira A."/>
            <person name="Rodriguez-Valera F."/>
        </authorList>
    </citation>
    <scope>NUCLEOTIDE SEQUENCE</scope>
</reference>
<evidence type="ECO:0000313" key="2">
    <source>
        <dbReference type="EMBL" id="ADD95926.1"/>
    </source>
</evidence>
<dbReference type="InterPro" id="IPR002145">
    <property type="entry name" value="CopG"/>
</dbReference>
<dbReference type="Pfam" id="PF01402">
    <property type="entry name" value="RHH_1"/>
    <property type="match status" value="1"/>
</dbReference>
<dbReference type="AlphaFoldDB" id="D6PJM5"/>
<organism evidence="2">
    <name type="scientific">uncultured organism MedDCM-OCT-S04-C1</name>
    <dbReference type="NCBI Taxonomy" id="743604"/>
    <lineage>
        <taxon>unclassified sequences</taxon>
        <taxon>environmental samples</taxon>
    </lineage>
</organism>
<protein>
    <recommendedName>
        <fullName evidence="1">Ribbon-helix-helix protein CopG domain-containing protein</fullName>
    </recommendedName>
</protein>
<dbReference type="CDD" id="cd22231">
    <property type="entry name" value="RHH_NikR_HicB-like"/>
    <property type="match status" value="1"/>
</dbReference>
<sequence>MKYGGTLMTTPSTLVSLRITDEENALLDARIGLDGARNRSDVIRAAIRLYLDGQPLLPDMDTITIPVGRSIKSRLGDLYELHGVSPEQAASQGLQDYIRRLIQEEAALNETLAEGLAEARSKTVGRKEFTE</sequence>
<feature type="domain" description="Ribbon-helix-helix protein CopG" evidence="1">
    <location>
        <begin position="14"/>
        <end position="52"/>
    </location>
</feature>
<dbReference type="EMBL" id="GU943111">
    <property type="protein sequence ID" value="ADD95926.1"/>
    <property type="molecule type" value="Genomic_DNA"/>
</dbReference>
<dbReference type="GO" id="GO:0006355">
    <property type="term" value="P:regulation of DNA-templated transcription"/>
    <property type="evidence" value="ECO:0007669"/>
    <property type="project" value="InterPro"/>
</dbReference>
<dbReference type="SUPFAM" id="SSF47598">
    <property type="entry name" value="Ribbon-helix-helix"/>
    <property type="match status" value="1"/>
</dbReference>
<name>D6PJM5_9ZZZZ</name>
<accession>D6PJM5</accession>
<proteinExistence type="predicted"/>